<proteinExistence type="predicted"/>
<sequence>MAWWIVLLLCIGNSGAHVMDILNKSDPSLEESLLSLLQRLKLEEFYDTLLVYGGDCVLHSLSRRLDVSTVLVSSGSTNFDWNFSSLTLILSCDPDAEREVTYRTLMKLQRNRRLIYLQRNIQPKSVCNSYSQKEQHNVAMVREHFDKLGVIYACRYFEDPNFEKISLWDEKPIYIENFRNMHGKAIRTVADLLPPRSMIHLDAKSGDMQMMGYVANLINNYAQKVNATLQLEVLNNKFIVREILKMVENEQLDIGTTLDISLRTAILETSSYPYILTSYCLMLQVPAKLPYNMVYAMIVDRLVLGIIFALFCLLSILLIYSKKMSWQDLNLANILLNDKSLRGLLGQSFPFPSNAGKHLRLIFCILCFASIMMTTMYEAYLQSFFTNPPSESKIHSFQDIGKYQPKIAMPSIEIEALIKTNNSYFQEIQKDALIIFDNLPEYAKLRDAFNLNYSFVVTGDRWSAYAEQQELFKDPVFYFARDLCFSRLIYMSIPLRAHLPYRHLFEEHMMRQQEFGLVSHWRSHSFFDMVRLGLTPLKDLSRPKTISPSILLDDISWILKIYLAATVLSICCFLFEIGGEKWLRWRELRN</sequence>
<protein>
    <submittedName>
        <fullName evidence="12">Uncharacterized protein LOC108039821</fullName>
    </submittedName>
</protein>
<dbReference type="EnsemblMetazoa" id="XM_017116908.1">
    <property type="protein sequence ID" value="XP_016972397.1"/>
    <property type="gene ID" value="LOC108039821"/>
</dbReference>
<feature type="transmembrane region" description="Helical" evidence="8">
    <location>
        <begin position="557"/>
        <end position="579"/>
    </location>
</feature>
<dbReference type="GeneID" id="108039821"/>
<reference evidence="11" key="1">
    <citation type="journal article" date="2021" name="Elife">
        <title>Highly contiguous assemblies of 101 drosophilid genomes.</title>
        <authorList>
            <person name="Kim B.Y."/>
            <person name="Wang J.R."/>
            <person name="Miller D.E."/>
            <person name="Barmina O."/>
            <person name="Delaney E."/>
            <person name="Thompson A."/>
            <person name="Comeault A.A."/>
            <person name="Peede D."/>
            <person name="D'Agostino E.R."/>
            <person name="Pelaez J."/>
            <person name="Aguilar J.M."/>
            <person name="Haji D."/>
            <person name="Matsunaga T."/>
            <person name="Armstrong E.E."/>
            <person name="Zych M."/>
            <person name="Ogawa Y."/>
            <person name="Stamenkovic-Radak M."/>
            <person name="Jelic M."/>
            <person name="Veselinovic M.S."/>
            <person name="Tanaskovic M."/>
            <person name="Eric P."/>
            <person name="Gao J.J."/>
            <person name="Katoh T.K."/>
            <person name="Toda M.J."/>
            <person name="Watabe H."/>
            <person name="Watada M."/>
            <person name="Davis J.S."/>
            <person name="Moyle L.C."/>
            <person name="Manoli G."/>
            <person name="Bertolini E."/>
            <person name="Kostal V."/>
            <person name="Hawley R.S."/>
            <person name="Takahashi A."/>
            <person name="Jones C.D."/>
            <person name="Price D.K."/>
            <person name="Whiteman N."/>
            <person name="Kopp A."/>
            <person name="Matute D.R."/>
            <person name="Petrov D.A."/>
        </authorList>
    </citation>
    <scope>NUCLEOTIDE SEQUENCE [LARGE SCALE GENOMIC DNA]</scope>
</reference>
<evidence type="ECO:0000256" key="1">
    <source>
        <dbReference type="ARBA" id="ARBA00004651"/>
    </source>
</evidence>
<evidence type="ECO:0000256" key="4">
    <source>
        <dbReference type="ARBA" id="ARBA00022989"/>
    </source>
</evidence>
<organism evidence="12">
    <name type="scientific">Drosophila rhopaloa</name>
    <name type="common">Fruit fly</name>
    <dbReference type="NCBI Taxonomy" id="1041015"/>
    <lineage>
        <taxon>Eukaryota</taxon>
        <taxon>Metazoa</taxon>
        <taxon>Ecdysozoa</taxon>
        <taxon>Arthropoda</taxon>
        <taxon>Hexapoda</taxon>
        <taxon>Insecta</taxon>
        <taxon>Pterygota</taxon>
        <taxon>Neoptera</taxon>
        <taxon>Endopterygota</taxon>
        <taxon>Diptera</taxon>
        <taxon>Brachycera</taxon>
        <taxon>Muscomorpha</taxon>
        <taxon>Ephydroidea</taxon>
        <taxon>Drosophilidae</taxon>
        <taxon>Drosophila</taxon>
        <taxon>Sophophora</taxon>
    </lineage>
</organism>
<dbReference type="PANTHER" id="PTHR42643">
    <property type="entry name" value="IONOTROPIC RECEPTOR 20A-RELATED"/>
    <property type="match status" value="1"/>
</dbReference>
<comment type="subcellular location">
    <subcellularLocation>
        <location evidence="1">Cell membrane</location>
        <topology evidence="1">Multi-pass membrane protein</topology>
    </subcellularLocation>
</comment>
<evidence type="ECO:0000256" key="3">
    <source>
        <dbReference type="ARBA" id="ARBA00022692"/>
    </source>
</evidence>
<reference evidence="10" key="3">
    <citation type="submission" date="2025-05" db="UniProtKB">
        <authorList>
            <consortium name="EnsemblMetazoa"/>
        </authorList>
    </citation>
    <scope>IDENTIFICATION</scope>
</reference>
<keyword evidence="6" id="KW-0675">Receptor</keyword>
<dbReference type="AlphaFoldDB" id="A0A6P4E3B9"/>
<dbReference type="GO" id="GO:0005886">
    <property type="term" value="C:plasma membrane"/>
    <property type="evidence" value="ECO:0007669"/>
    <property type="project" value="UniProtKB-SubCell"/>
</dbReference>
<dbReference type="PANTHER" id="PTHR42643:SF41">
    <property type="entry name" value="IONOTROPIC RECEPTOR 20A-RELATED"/>
    <property type="match status" value="1"/>
</dbReference>
<evidence type="ECO:0000256" key="8">
    <source>
        <dbReference type="SAM" id="Phobius"/>
    </source>
</evidence>
<dbReference type="SUPFAM" id="SSF53850">
    <property type="entry name" value="Periplasmic binding protein-like II"/>
    <property type="match status" value="1"/>
</dbReference>
<keyword evidence="4 8" id="KW-1133">Transmembrane helix</keyword>
<evidence type="ECO:0000313" key="12">
    <source>
        <dbReference type="RefSeq" id="XP_016972397.1"/>
    </source>
</evidence>
<feature type="signal peptide" evidence="9">
    <location>
        <begin position="1"/>
        <end position="16"/>
    </location>
</feature>
<keyword evidence="2" id="KW-1003">Cell membrane</keyword>
<keyword evidence="5 8" id="KW-0472">Membrane</keyword>
<dbReference type="Proteomes" id="UP001652680">
    <property type="component" value="Unassembled WGS sequence"/>
</dbReference>
<evidence type="ECO:0000256" key="7">
    <source>
        <dbReference type="ARBA" id="ARBA00023180"/>
    </source>
</evidence>
<dbReference type="RefSeq" id="XP_016972397.1">
    <property type="nucleotide sequence ID" value="XM_017116908.1"/>
</dbReference>
<keyword evidence="9" id="KW-0732">Signal</keyword>
<feature type="transmembrane region" description="Helical" evidence="8">
    <location>
        <begin position="302"/>
        <end position="320"/>
    </location>
</feature>
<keyword evidence="11" id="KW-1185">Reference proteome</keyword>
<gene>
    <name evidence="12" type="primary">LOC108039821</name>
    <name evidence="10" type="synonym">108039821</name>
</gene>
<evidence type="ECO:0000256" key="5">
    <source>
        <dbReference type="ARBA" id="ARBA00023136"/>
    </source>
</evidence>
<dbReference type="InterPro" id="IPR052192">
    <property type="entry name" value="Insect_Ionotropic_Sensory_Rcpt"/>
</dbReference>
<dbReference type="OrthoDB" id="7852744at2759"/>
<evidence type="ECO:0000313" key="10">
    <source>
        <dbReference type="EnsemblMetazoa" id="XP_016972397.1"/>
    </source>
</evidence>
<keyword evidence="3 8" id="KW-0812">Transmembrane</keyword>
<evidence type="ECO:0000256" key="2">
    <source>
        <dbReference type="ARBA" id="ARBA00022475"/>
    </source>
</evidence>
<feature type="chain" id="PRO_5027536936" evidence="9">
    <location>
        <begin position="17"/>
        <end position="590"/>
    </location>
</feature>
<evidence type="ECO:0000256" key="6">
    <source>
        <dbReference type="ARBA" id="ARBA00023170"/>
    </source>
</evidence>
<evidence type="ECO:0000313" key="11">
    <source>
        <dbReference type="Proteomes" id="UP001652680"/>
    </source>
</evidence>
<reference evidence="12" key="2">
    <citation type="submission" date="2025-04" db="UniProtKB">
        <authorList>
            <consortium name="RefSeq"/>
        </authorList>
    </citation>
    <scope>IDENTIFICATION</scope>
</reference>
<accession>A0A6P4E3B9</accession>
<evidence type="ECO:0000256" key="9">
    <source>
        <dbReference type="SAM" id="SignalP"/>
    </source>
</evidence>
<name>A0A6P4E3B9_DRORH</name>
<feature type="transmembrane region" description="Helical" evidence="8">
    <location>
        <begin position="361"/>
        <end position="380"/>
    </location>
</feature>
<keyword evidence="7" id="KW-0325">Glycoprotein</keyword>